<reference evidence="3" key="2">
    <citation type="submission" date="2021-09" db="EMBL/GenBank/DDBJ databases">
        <authorList>
            <person name="Jia N."/>
            <person name="Wang J."/>
            <person name="Shi W."/>
            <person name="Du L."/>
            <person name="Sun Y."/>
            <person name="Zhan W."/>
            <person name="Jiang J."/>
            <person name="Wang Q."/>
            <person name="Zhang B."/>
            <person name="Ji P."/>
            <person name="Sakyi L.B."/>
            <person name="Cui X."/>
            <person name="Yuan T."/>
            <person name="Jiang B."/>
            <person name="Yang W."/>
            <person name="Lam T.T.-Y."/>
            <person name="Chang Q."/>
            <person name="Ding S."/>
            <person name="Wang X."/>
            <person name="Zhu J."/>
            <person name="Ruan X."/>
            <person name="Zhao L."/>
            <person name="Wei J."/>
            <person name="Que T."/>
            <person name="Du C."/>
            <person name="Cheng J."/>
            <person name="Dai P."/>
            <person name="Han X."/>
            <person name="Huang E."/>
            <person name="Gao Y."/>
            <person name="Liu J."/>
            <person name="Shao H."/>
            <person name="Ye R."/>
            <person name="Li L."/>
            <person name="Wei W."/>
            <person name="Wang X."/>
            <person name="Wang C."/>
            <person name="Huo Q."/>
            <person name="Li W."/>
            <person name="Guo W."/>
            <person name="Chen H."/>
            <person name="Chen S."/>
            <person name="Zhou L."/>
            <person name="Zhou L."/>
            <person name="Ni X."/>
            <person name="Tian J."/>
            <person name="Zhou Y."/>
            <person name="Sheng Y."/>
            <person name="Liu T."/>
            <person name="Pan Y."/>
            <person name="Xia L."/>
            <person name="Li J."/>
            <person name="Zhao F."/>
            <person name="Cao W."/>
        </authorList>
    </citation>
    <scope>NUCLEOTIDE SEQUENCE</scope>
    <source>
        <strain evidence="3">Rmic-2018</strain>
        <tissue evidence="3">Larvae</tissue>
    </source>
</reference>
<name>A0A9J6D6G1_RHIMP</name>
<keyword evidence="1" id="KW-0479">Metal-binding</keyword>
<accession>A0A9J6D6G1</accession>
<protein>
    <recommendedName>
        <fullName evidence="2">CCHC-type domain-containing protein</fullName>
    </recommendedName>
</protein>
<evidence type="ECO:0000259" key="2">
    <source>
        <dbReference type="PROSITE" id="PS50158"/>
    </source>
</evidence>
<sequence length="153" mass="17299">MSSLILGMKKYDINTYEAAPHETCKRVIRKIDASESQTELERSILTERNPSTLGLRRINNIETVVIVFDACKVPNFIYFGTALVSCSLYHRQHDCCYACGKLGHREDFCLIPDEALCKSCGINNPDENHECFQTCAFCGCLHATTDKSCQEMF</sequence>
<dbReference type="EMBL" id="JABSTU010000011">
    <property type="protein sequence ID" value="KAH8009774.1"/>
    <property type="molecule type" value="Genomic_DNA"/>
</dbReference>
<dbReference type="GO" id="GO:0008270">
    <property type="term" value="F:zinc ion binding"/>
    <property type="evidence" value="ECO:0007669"/>
    <property type="project" value="UniProtKB-KW"/>
</dbReference>
<dbReference type="Proteomes" id="UP000821866">
    <property type="component" value="Chromosome 9"/>
</dbReference>
<gene>
    <name evidence="3" type="ORF">HPB51_019106</name>
</gene>
<proteinExistence type="predicted"/>
<keyword evidence="1" id="KW-0862">Zinc</keyword>
<keyword evidence="4" id="KW-1185">Reference proteome</keyword>
<dbReference type="InterPro" id="IPR001878">
    <property type="entry name" value="Znf_CCHC"/>
</dbReference>
<dbReference type="GO" id="GO:0003676">
    <property type="term" value="F:nucleic acid binding"/>
    <property type="evidence" value="ECO:0007669"/>
    <property type="project" value="InterPro"/>
</dbReference>
<evidence type="ECO:0000313" key="4">
    <source>
        <dbReference type="Proteomes" id="UP000821866"/>
    </source>
</evidence>
<comment type="caution">
    <text evidence="3">The sequence shown here is derived from an EMBL/GenBank/DDBJ whole genome shotgun (WGS) entry which is preliminary data.</text>
</comment>
<keyword evidence="1" id="KW-0863">Zinc-finger</keyword>
<organism evidence="3 4">
    <name type="scientific">Rhipicephalus microplus</name>
    <name type="common">Cattle tick</name>
    <name type="synonym">Boophilus microplus</name>
    <dbReference type="NCBI Taxonomy" id="6941"/>
    <lineage>
        <taxon>Eukaryota</taxon>
        <taxon>Metazoa</taxon>
        <taxon>Ecdysozoa</taxon>
        <taxon>Arthropoda</taxon>
        <taxon>Chelicerata</taxon>
        <taxon>Arachnida</taxon>
        <taxon>Acari</taxon>
        <taxon>Parasitiformes</taxon>
        <taxon>Ixodida</taxon>
        <taxon>Ixodoidea</taxon>
        <taxon>Ixodidae</taxon>
        <taxon>Rhipicephalinae</taxon>
        <taxon>Rhipicephalus</taxon>
        <taxon>Boophilus</taxon>
    </lineage>
</organism>
<dbReference type="PROSITE" id="PS50158">
    <property type="entry name" value="ZF_CCHC"/>
    <property type="match status" value="1"/>
</dbReference>
<reference evidence="3" key="1">
    <citation type="journal article" date="2020" name="Cell">
        <title>Large-Scale Comparative Analyses of Tick Genomes Elucidate Their Genetic Diversity and Vector Capacities.</title>
        <authorList>
            <consortium name="Tick Genome and Microbiome Consortium (TIGMIC)"/>
            <person name="Jia N."/>
            <person name="Wang J."/>
            <person name="Shi W."/>
            <person name="Du L."/>
            <person name="Sun Y."/>
            <person name="Zhan W."/>
            <person name="Jiang J.F."/>
            <person name="Wang Q."/>
            <person name="Zhang B."/>
            <person name="Ji P."/>
            <person name="Bell-Sakyi L."/>
            <person name="Cui X.M."/>
            <person name="Yuan T.T."/>
            <person name="Jiang B.G."/>
            <person name="Yang W.F."/>
            <person name="Lam T.T."/>
            <person name="Chang Q.C."/>
            <person name="Ding S.J."/>
            <person name="Wang X.J."/>
            <person name="Zhu J.G."/>
            <person name="Ruan X.D."/>
            <person name="Zhao L."/>
            <person name="Wei J.T."/>
            <person name="Ye R.Z."/>
            <person name="Que T.C."/>
            <person name="Du C.H."/>
            <person name="Zhou Y.H."/>
            <person name="Cheng J.X."/>
            <person name="Dai P.F."/>
            <person name="Guo W.B."/>
            <person name="Han X.H."/>
            <person name="Huang E.J."/>
            <person name="Li L.F."/>
            <person name="Wei W."/>
            <person name="Gao Y.C."/>
            <person name="Liu J.Z."/>
            <person name="Shao H.Z."/>
            <person name="Wang X."/>
            <person name="Wang C.C."/>
            <person name="Yang T.C."/>
            <person name="Huo Q.B."/>
            <person name="Li W."/>
            <person name="Chen H.Y."/>
            <person name="Chen S.E."/>
            <person name="Zhou L.G."/>
            <person name="Ni X.B."/>
            <person name="Tian J.H."/>
            <person name="Sheng Y."/>
            <person name="Liu T."/>
            <person name="Pan Y.S."/>
            <person name="Xia L.Y."/>
            <person name="Li J."/>
            <person name="Zhao F."/>
            <person name="Cao W.C."/>
        </authorList>
    </citation>
    <scope>NUCLEOTIDE SEQUENCE</scope>
    <source>
        <strain evidence="3">Rmic-2018</strain>
    </source>
</reference>
<feature type="domain" description="CCHC-type" evidence="2">
    <location>
        <begin position="96"/>
        <end position="109"/>
    </location>
</feature>
<evidence type="ECO:0000256" key="1">
    <source>
        <dbReference type="PROSITE-ProRule" id="PRU00047"/>
    </source>
</evidence>
<evidence type="ECO:0000313" key="3">
    <source>
        <dbReference type="EMBL" id="KAH8009774.1"/>
    </source>
</evidence>
<dbReference type="AlphaFoldDB" id="A0A9J6D6G1"/>